<organism evidence="3 4">
    <name type="scientific">Thermodesulforhabdus norvegica</name>
    <dbReference type="NCBI Taxonomy" id="39841"/>
    <lineage>
        <taxon>Bacteria</taxon>
        <taxon>Pseudomonadati</taxon>
        <taxon>Thermodesulfobacteriota</taxon>
        <taxon>Syntrophobacteria</taxon>
        <taxon>Syntrophobacterales</taxon>
        <taxon>Thermodesulforhabdaceae</taxon>
        <taxon>Thermodesulforhabdus</taxon>
    </lineage>
</organism>
<name>A0A1I4TA37_9BACT</name>
<accession>A0A1I4TA37</accession>
<dbReference type="GO" id="GO:0051607">
    <property type="term" value="P:defense response to virus"/>
    <property type="evidence" value="ECO:0007669"/>
    <property type="project" value="UniProtKB-KW"/>
</dbReference>
<dbReference type="EMBL" id="FOUU01000003">
    <property type="protein sequence ID" value="SFM73658.1"/>
    <property type="molecule type" value="Genomic_DNA"/>
</dbReference>
<dbReference type="RefSeq" id="WP_177193554.1">
    <property type="nucleotide sequence ID" value="NZ_FOUU01000003.1"/>
</dbReference>
<reference evidence="3 4" key="1">
    <citation type="submission" date="2016-10" db="EMBL/GenBank/DDBJ databases">
        <authorList>
            <person name="de Groot N.N."/>
        </authorList>
    </citation>
    <scope>NUCLEOTIDE SEQUENCE [LARGE SCALE GENOMIC DNA]</scope>
    <source>
        <strain evidence="3 4">DSM 9990</strain>
    </source>
</reference>
<dbReference type="STRING" id="39841.SAMN05660836_01311"/>
<feature type="domain" description="CRISPR type III-associated protein" evidence="2">
    <location>
        <begin position="21"/>
        <end position="197"/>
    </location>
</feature>
<evidence type="ECO:0000259" key="2">
    <source>
        <dbReference type="Pfam" id="PF03787"/>
    </source>
</evidence>
<protein>
    <submittedName>
        <fullName evidence="3">CRISPR-associated protein Cmr1</fullName>
    </submittedName>
</protein>
<dbReference type="Pfam" id="PF03787">
    <property type="entry name" value="RAMPs"/>
    <property type="match status" value="1"/>
</dbReference>
<evidence type="ECO:0000313" key="3">
    <source>
        <dbReference type="EMBL" id="SFM73658.1"/>
    </source>
</evidence>
<dbReference type="Proteomes" id="UP000199611">
    <property type="component" value="Unassembled WGS sequence"/>
</dbReference>
<dbReference type="InterPro" id="IPR005537">
    <property type="entry name" value="RAMP_III_fam"/>
</dbReference>
<sequence>MNGAGLLRRRFGKRKVIELSCKIVTPMFLGDASQDAALRPEPFKGLLRYWWRVAAGTHYKKHDDLLDAENNIFGGAGGGRDWGKSLISLNVEGNPKKDNTLPAIREVSHREVGRNGRNIRSLLLYLGYGPILCQKGQVRCVRSYLAPDEKFTLKLSVPEGILSDNNEVEGELLKRAIYYLMAFGAAGSRSRNGWGSFQVENFGSIKNLVSSQEISPIPVGDTLFSKDYPYCLGASEKGLVLWRTKRGYNSWSEAMKEMAQIYIDLRTQFSADGSHDVGERHLLGFPITNHLAKGAPNWGRRSRHASPLRIFFRIKEGRYYGFILHLPFGISNRMRQNAAGKVFFSEKVQFQVWEKVYQILDDNNQLVRVGINDCF</sequence>
<evidence type="ECO:0000256" key="1">
    <source>
        <dbReference type="ARBA" id="ARBA00023118"/>
    </source>
</evidence>
<dbReference type="AlphaFoldDB" id="A0A1I4TA37"/>
<keyword evidence="4" id="KW-1185">Reference proteome</keyword>
<gene>
    <name evidence="3" type="ORF">SAMN05660836_01311</name>
</gene>
<dbReference type="NCBIfam" id="TIGR01894">
    <property type="entry name" value="cas_TM1795_cmr1"/>
    <property type="match status" value="1"/>
</dbReference>
<keyword evidence="1" id="KW-0051">Antiviral defense</keyword>
<evidence type="ECO:0000313" key="4">
    <source>
        <dbReference type="Proteomes" id="UP000199611"/>
    </source>
</evidence>
<proteinExistence type="predicted"/>
<dbReference type="InterPro" id="IPR007522">
    <property type="entry name" value="CRISPR-assoc_prot_TM1795"/>
</dbReference>